<organism evidence="11 12">
    <name type="scientific">Lachancea dasiensis</name>
    <dbReference type="NCBI Taxonomy" id="1072105"/>
    <lineage>
        <taxon>Eukaryota</taxon>
        <taxon>Fungi</taxon>
        <taxon>Dikarya</taxon>
        <taxon>Ascomycota</taxon>
        <taxon>Saccharomycotina</taxon>
        <taxon>Saccharomycetes</taxon>
        <taxon>Saccharomycetales</taxon>
        <taxon>Saccharomycetaceae</taxon>
        <taxon>Lachancea</taxon>
    </lineage>
</organism>
<evidence type="ECO:0000256" key="7">
    <source>
        <dbReference type="ARBA" id="ARBA00022755"/>
    </source>
</evidence>
<dbReference type="GO" id="GO:0004639">
    <property type="term" value="F:phosphoribosylaminoimidazolesuccinocarboxamide synthase activity"/>
    <property type="evidence" value="ECO:0007669"/>
    <property type="project" value="UniProtKB-EC"/>
</dbReference>
<dbReference type="GO" id="GO:0046084">
    <property type="term" value="P:adenine biosynthetic process"/>
    <property type="evidence" value="ECO:0007669"/>
    <property type="project" value="EnsemblFungi"/>
</dbReference>
<dbReference type="CDD" id="cd01414">
    <property type="entry name" value="SAICAR_synt_Sc"/>
    <property type="match status" value="1"/>
</dbReference>
<evidence type="ECO:0000256" key="1">
    <source>
        <dbReference type="ARBA" id="ARBA00004672"/>
    </source>
</evidence>
<dbReference type="PANTHER" id="PTHR43700:SF1">
    <property type="entry name" value="PHOSPHORIBOSYLAMINOIMIDAZOLE-SUCCINOCARBOXAMIDE SYNTHASE"/>
    <property type="match status" value="1"/>
</dbReference>
<proteinExistence type="inferred from homology"/>
<dbReference type="InterPro" id="IPR001636">
    <property type="entry name" value="SAICAR_synth"/>
</dbReference>
<keyword evidence="7" id="KW-0658">Purine biosynthesis</keyword>
<comment type="similarity">
    <text evidence="2">Belongs to the SAICAR synthetase family.</text>
</comment>
<evidence type="ECO:0000313" key="11">
    <source>
        <dbReference type="EMBL" id="SCU86129.1"/>
    </source>
</evidence>
<feature type="domain" description="SAICAR synthetase/ADE2 N-terminal" evidence="10">
    <location>
        <begin position="15"/>
        <end position="275"/>
    </location>
</feature>
<dbReference type="EMBL" id="LT598454">
    <property type="protein sequence ID" value="SCU86129.1"/>
    <property type="molecule type" value="Genomic_DNA"/>
</dbReference>
<keyword evidence="8" id="KW-0067">ATP-binding</keyword>
<dbReference type="Proteomes" id="UP000190274">
    <property type="component" value="Chromosome D"/>
</dbReference>
<evidence type="ECO:0000256" key="6">
    <source>
        <dbReference type="ARBA" id="ARBA00022741"/>
    </source>
</evidence>
<evidence type="ECO:0000313" key="12">
    <source>
        <dbReference type="Proteomes" id="UP000190274"/>
    </source>
</evidence>
<sequence length="304" mass="34227">MSLRETNLDGILPLVARGKVRDIYEVDAKTLLFVATDRISAYDVIMENTVPEKGVLLTKLSDFWFEFLDADVRNHLVKIPQGKTAFDLLPSQLSEPKYKAQLAGRCLLINKFKLIPLEVIVRGFITGSAWKEYKKFGTVHGQTAPEGLQECQEFPTPIFTPSTKAEQGEHDENISKEQAAALVGQELCDRVAELAIKLYGKAKDYAKTKGIIIADTKFEFGIDESTDEIILVDEVLTPDSSRFWNGQNFKLGQSQDSYDKQFLRNWLTSNKLDGVDGVKMPDDIVARTRSKYVEAYETLTGNKF</sequence>
<evidence type="ECO:0000259" key="10">
    <source>
        <dbReference type="Pfam" id="PF01259"/>
    </source>
</evidence>
<accession>A0A1G4J8X1</accession>
<comment type="pathway">
    <text evidence="1">Purine metabolism; IMP biosynthesis via de novo pathway; 5-amino-1-(5-phospho-D-ribosyl)imidazole-4-carboxamide from 5-amino-1-(5-phospho-D-ribosyl)imidazole-4-carboxylate: step 1/2.</text>
</comment>
<dbReference type="UniPathway" id="UPA00074">
    <property type="reaction ID" value="UER00131"/>
</dbReference>
<dbReference type="NCBIfam" id="NF010568">
    <property type="entry name" value="PRK13961.1"/>
    <property type="match status" value="1"/>
</dbReference>
<protein>
    <recommendedName>
        <fullName evidence="4">Phosphoribosylaminoimidazole-succinocarboxamide synthase</fullName>
        <ecNumber evidence="3">6.3.2.6</ecNumber>
    </recommendedName>
    <alternativeName>
        <fullName evidence="9">SAICAR synthetase</fullName>
    </alternativeName>
</protein>
<keyword evidence="12" id="KW-1185">Reference proteome</keyword>
<dbReference type="InterPro" id="IPR028923">
    <property type="entry name" value="SAICAR_synt/ADE2_N"/>
</dbReference>
<dbReference type="EC" id="6.3.2.6" evidence="3"/>
<dbReference type="STRING" id="1266660.A0A1G4J8X1"/>
<reference evidence="11 12" key="1">
    <citation type="submission" date="2016-03" db="EMBL/GenBank/DDBJ databases">
        <authorList>
            <person name="Devillers H."/>
        </authorList>
    </citation>
    <scope>NUCLEOTIDE SEQUENCE [LARGE SCALE GENOMIC DNA]</scope>
    <source>
        <strain evidence="11">CBS 10888</strain>
    </source>
</reference>
<dbReference type="HAMAP" id="MF_00137">
    <property type="entry name" value="SAICAR_synth"/>
    <property type="match status" value="1"/>
</dbReference>
<dbReference type="GO" id="GO:0005524">
    <property type="term" value="F:ATP binding"/>
    <property type="evidence" value="ECO:0007669"/>
    <property type="project" value="UniProtKB-KW"/>
</dbReference>
<evidence type="ECO:0000256" key="2">
    <source>
        <dbReference type="ARBA" id="ARBA00010190"/>
    </source>
</evidence>
<dbReference type="GO" id="GO:0005737">
    <property type="term" value="C:cytoplasm"/>
    <property type="evidence" value="ECO:0007669"/>
    <property type="project" value="TreeGrafter"/>
</dbReference>
<gene>
    <name evidence="11" type="ORF">LADA_0D12486G</name>
</gene>
<dbReference type="FunFam" id="3.30.470.20:FF:000015">
    <property type="entry name" value="Phosphoribosylaminoimidazole-succinocarboxamide synthase"/>
    <property type="match status" value="1"/>
</dbReference>
<dbReference type="PROSITE" id="PS01058">
    <property type="entry name" value="SAICAR_SYNTHETASE_2"/>
    <property type="match status" value="1"/>
</dbReference>
<evidence type="ECO:0000256" key="8">
    <source>
        <dbReference type="ARBA" id="ARBA00022840"/>
    </source>
</evidence>
<dbReference type="InterPro" id="IPR018236">
    <property type="entry name" value="SAICAR_synthetase_CS"/>
</dbReference>
<dbReference type="FunFam" id="3.30.200.20:FF:000392">
    <property type="entry name" value="Phosphoribosylaminoimidazole-succinocarboxamide synthase"/>
    <property type="match status" value="1"/>
</dbReference>
<dbReference type="GO" id="GO:0006189">
    <property type="term" value="P:'de novo' IMP biosynthetic process"/>
    <property type="evidence" value="ECO:0007669"/>
    <property type="project" value="UniProtKB-UniPathway"/>
</dbReference>
<keyword evidence="6" id="KW-0547">Nucleotide-binding</keyword>
<dbReference type="PANTHER" id="PTHR43700">
    <property type="entry name" value="PHOSPHORIBOSYLAMINOIMIDAZOLE-SUCCINOCARBOXAMIDE SYNTHASE"/>
    <property type="match status" value="1"/>
</dbReference>
<dbReference type="Pfam" id="PF01259">
    <property type="entry name" value="SAICAR_synt"/>
    <property type="match status" value="1"/>
</dbReference>
<evidence type="ECO:0000256" key="4">
    <source>
        <dbReference type="ARBA" id="ARBA00016460"/>
    </source>
</evidence>
<dbReference type="Gene3D" id="3.30.470.20">
    <property type="entry name" value="ATP-grasp fold, B domain"/>
    <property type="match status" value="1"/>
</dbReference>
<dbReference type="PROSITE" id="PS01057">
    <property type="entry name" value="SAICAR_SYNTHETASE_1"/>
    <property type="match status" value="1"/>
</dbReference>
<dbReference type="AlphaFoldDB" id="A0A1G4J8X1"/>
<evidence type="ECO:0000256" key="3">
    <source>
        <dbReference type="ARBA" id="ARBA00012217"/>
    </source>
</evidence>
<dbReference type="NCBIfam" id="TIGR00081">
    <property type="entry name" value="purC"/>
    <property type="match status" value="1"/>
</dbReference>
<dbReference type="SUPFAM" id="SSF56104">
    <property type="entry name" value="SAICAR synthase-like"/>
    <property type="match status" value="1"/>
</dbReference>
<name>A0A1G4J8X1_9SACH</name>
<evidence type="ECO:0000256" key="5">
    <source>
        <dbReference type="ARBA" id="ARBA00022598"/>
    </source>
</evidence>
<keyword evidence="5" id="KW-0436">Ligase</keyword>
<dbReference type="OrthoDB" id="9991235at2759"/>
<evidence type="ECO:0000256" key="9">
    <source>
        <dbReference type="ARBA" id="ARBA00030409"/>
    </source>
</evidence>
<dbReference type="Gene3D" id="3.30.200.20">
    <property type="entry name" value="Phosphorylase Kinase, domain 1"/>
    <property type="match status" value="1"/>
</dbReference>